<dbReference type="PANTHER" id="PTHR30238">
    <property type="entry name" value="MEMBRANE BOUND PREDICTED REDOX MODULATOR"/>
    <property type="match status" value="1"/>
</dbReference>
<feature type="transmembrane region" description="Helical" evidence="6">
    <location>
        <begin position="153"/>
        <end position="171"/>
    </location>
</feature>
<keyword evidence="4 6" id="KW-0472">Membrane</keyword>
<sequence>MKFLSVASLEPKVWAALPSQEETLRSVQHVALRLQELMPPKVEEVTLFRYEDLFDWTVFGVTFVALVCVDNLLLFGKYGGNMSFQKALCYSVFWLLCAGTFNGYVYWSRGREAAFDWGTGYLLEWMLSIDNLFVFRSIFLIFHTPSSHKHKPLFWGICGAIVFRMAFFVVGEVLMHAFWATHFILGFFLIYTGYKILGMEEDEEDEPNQNPIFLWVTRKIKLIDSYSPEPRFFARAALDEQTKEPVLPDWTPQMLPKDCDVHEPSKGRDLTYGTYATRLVLVVLCLELTDVAFAVDSVSAIIAQIPDLFLAYTACVFAMLGLRATFFVVDELVKLFTLLPYAVSVILMFIGAKLVVRGWIHIPGEVVCMTLVGVLTVSILASAVYDRLKPQDKAEGDCKKEVSSASGPVPISEDTDA</sequence>
<feature type="transmembrane region" description="Helical" evidence="6">
    <location>
        <begin position="87"/>
        <end position="107"/>
    </location>
</feature>
<protein>
    <submittedName>
        <fullName evidence="7">Uncharacterized protein</fullName>
    </submittedName>
</protein>
<keyword evidence="8" id="KW-1185">Reference proteome</keyword>
<comment type="subcellular location">
    <subcellularLocation>
        <location evidence="1">Membrane</location>
        <topology evidence="1">Multi-pass membrane protein</topology>
    </subcellularLocation>
</comment>
<feature type="compositionally biased region" description="Basic and acidic residues" evidence="5">
    <location>
        <begin position="392"/>
        <end position="402"/>
    </location>
</feature>
<gene>
    <name evidence="7" type="ORF">CCMP2556_LOCUS51445</name>
</gene>
<feature type="region of interest" description="Disordered" evidence="5">
    <location>
        <begin position="392"/>
        <end position="417"/>
    </location>
</feature>
<comment type="caution">
    <text evidence="7">The sequence shown here is derived from an EMBL/GenBank/DDBJ whole genome shotgun (WGS) entry which is preliminary data.</text>
</comment>
<evidence type="ECO:0000313" key="8">
    <source>
        <dbReference type="Proteomes" id="UP001642484"/>
    </source>
</evidence>
<dbReference type="Pfam" id="PF03741">
    <property type="entry name" value="TerC"/>
    <property type="match status" value="1"/>
</dbReference>
<evidence type="ECO:0000256" key="1">
    <source>
        <dbReference type="ARBA" id="ARBA00004141"/>
    </source>
</evidence>
<reference evidence="7 8" key="1">
    <citation type="submission" date="2024-02" db="EMBL/GenBank/DDBJ databases">
        <authorList>
            <person name="Chen Y."/>
            <person name="Shah S."/>
            <person name="Dougan E. K."/>
            <person name="Thang M."/>
            <person name="Chan C."/>
        </authorList>
    </citation>
    <scope>NUCLEOTIDE SEQUENCE [LARGE SCALE GENOMIC DNA]</scope>
</reference>
<feature type="transmembrane region" description="Helical" evidence="6">
    <location>
        <begin position="362"/>
        <end position="385"/>
    </location>
</feature>
<dbReference type="PANTHER" id="PTHR30238:SF0">
    <property type="entry name" value="THYLAKOID MEMBRANE PROTEIN TERC, CHLOROPLASTIC"/>
    <property type="match status" value="1"/>
</dbReference>
<keyword evidence="3 6" id="KW-1133">Transmembrane helix</keyword>
<feature type="transmembrane region" description="Helical" evidence="6">
    <location>
        <begin position="119"/>
        <end position="141"/>
    </location>
</feature>
<dbReference type="NCBIfam" id="TIGR03718">
    <property type="entry name" value="R_switched_Alx"/>
    <property type="match status" value="1"/>
</dbReference>
<evidence type="ECO:0000256" key="4">
    <source>
        <dbReference type="ARBA" id="ARBA00023136"/>
    </source>
</evidence>
<keyword evidence="2 6" id="KW-0812">Transmembrane</keyword>
<dbReference type="InterPro" id="IPR022369">
    <property type="entry name" value="Integral_membrane_TerC_rswitch"/>
</dbReference>
<evidence type="ECO:0000313" key="7">
    <source>
        <dbReference type="EMBL" id="CAK9110726.1"/>
    </source>
</evidence>
<feature type="transmembrane region" description="Helical" evidence="6">
    <location>
        <begin position="336"/>
        <end position="356"/>
    </location>
</feature>
<evidence type="ECO:0000256" key="2">
    <source>
        <dbReference type="ARBA" id="ARBA00022692"/>
    </source>
</evidence>
<dbReference type="InterPro" id="IPR005496">
    <property type="entry name" value="Integral_membrane_TerC"/>
</dbReference>
<dbReference type="Proteomes" id="UP001642484">
    <property type="component" value="Unassembled WGS sequence"/>
</dbReference>
<feature type="transmembrane region" description="Helical" evidence="6">
    <location>
        <begin position="177"/>
        <end position="194"/>
    </location>
</feature>
<accession>A0ABP0SEC5</accession>
<feature type="transmembrane region" description="Helical" evidence="6">
    <location>
        <begin position="56"/>
        <end position="75"/>
    </location>
</feature>
<dbReference type="EMBL" id="CAXAMN010027439">
    <property type="protein sequence ID" value="CAK9110726.1"/>
    <property type="molecule type" value="Genomic_DNA"/>
</dbReference>
<organism evidence="7 8">
    <name type="scientific">Durusdinium trenchii</name>
    <dbReference type="NCBI Taxonomy" id="1381693"/>
    <lineage>
        <taxon>Eukaryota</taxon>
        <taxon>Sar</taxon>
        <taxon>Alveolata</taxon>
        <taxon>Dinophyceae</taxon>
        <taxon>Suessiales</taxon>
        <taxon>Symbiodiniaceae</taxon>
        <taxon>Durusdinium</taxon>
    </lineage>
</organism>
<name>A0ABP0SEC5_9DINO</name>
<evidence type="ECO:0000256" key="5">
    <source>
        <dbReference type="SAM" id="MobiDB-lite"/>
    </source>
</evidence>
<evidence type="ECO:0000256" key="6">
    <source>
        <dbReference type="SAM" id="Phobius"/>
    </source>
</evidence>
<evidence type="ECO:0000256" key="3">
    <source>
        <dbReference type="ARBA" id="ARBA00022989"/>
    </source>
</evidence>
<proteinExistence type="predicted"/>
<feature type="transmembrane region" description="Helical" evidence="6">
    <location>
        <begin position="309"/>
        <end position="329"/>
    </location>
</feature>
<feature type="transmembrane region" description="Helical" evidence="6">
    <location>
        <begin position="279"/>
        <end position="303"/>
    </location>
</feature>